<sequence>MKKILIFSLIIILFTKCNCGSDLQNKHLTYQNIIILSDMSSRIDNKLPKDIDAIHTIIQFFKNECVKPGKKIGDKSSISFSVFSEKVSASIDIDKIKTLGAKQQFINSTGKYKNNGLDQQIEVFEQKINNIYANTRNSGLDLISVLIEKIENEPIIKQNTNFTNGVDTTFVNYDNHIYIFTDGYLEYSNKSTNSQFYFGSPEIDKVRQFCISNNINITKALQTNSSLCLPLSRSAKNQYITLHIFETHERDKNDKFQTYKYPKGLRDNEILEAVWRKWAKESGFKDLEWKKY</sequence>
<evidence type="ECO:0008006" key="3">
    <source>
        <dbReference type="Google" id="ProtNLM"/>
    </source>
</evidence>
<evidence type="ECO:0000313" key="1">
    <source>
        <dbReference type="EMBL" id="MDR6845809.1"/>
    </source>
</evidence>
<accession>A0ABU1S6M0</accession>
<dbReference type="EMBL" id="JAVDTX010000005">
    <property type="protein sequence ID" value="MDR6845809.1"/>
    <property type="molecule type" value="Genomic_DNA"/>
</dbReference>
<name>A0ABU1S6M0_9FLAO</name>
<gene>
    <name evidence="1" type="ORF">J2W95_002519</name>
</gene>
<reference evidence="1 2" key="1">
    <citation type="submission" date="2023-07" db="EMBL/GenBank/DDBJ databases">
        <title>Sorghum-associated microbial communities from plants grown in Nebraska, USA.</title>
        <authorList>
            <person name="Schachtman D."/>
        </authorList>
    </citation>
    <scope>NUCLEOTIDE SEQUENCE [LARGE SCALE GENOMIC DNA]</scope>
    <source>
        <strain evidence="1 2">BE124</strain>
    </source>
</reference>
<evidence type="ECO:0000313" key="2">
    <source>
        <dbReference type="Proteomes" id="UP001261871"/>
    </source>
</evidence>
<dbReference type="Proteomes" id="UP001261871">
    <property type="component" value="Unassembled WGS sequence"/>
</dbReference>
<keyword evidence="2" id="KW-1185">Reference proteome</keyword>
<comment type="caution">
    <text evidence="1">The sequence shown here is derived from an EMBL/GenBank/DDBJ whole genome shotgun (WGS) entry which is preliminary data.</text>
</comment>
<dbReference type="RefSeq" id="WP_310007418.1">
    <property type="nucleotide sequence ID" value="NZ_JAVDTX010000005.1"/>
</dbReference>
<organism evidence="1 2">
    <name type="scientific">Flavobacterium granuli</name>
    <dbReference type="NCBI Taxonomy" id="280093"/>
    <lineage>
        <taxon>Bacteria</taxon>
        <taxon>Pseudomonadati</taxon>
        <taxon>Bacteroidota</taxon>
        <taxon>Flavobacteriia</taxon>
        <taxon>Flavobacteriales</taxon>
        <taxon>Flavobacteriaceae</taxon>
        <taxon>Flavobacterium</taxon>
    </lineage>
</organism>
<proteinExistence type="predicted"/>
<protein>
    <recommendedName>
        <fullName evidence="3">VWFA domain-containing protein</fullName>
    </recommendedName>
</protein>